<dbReference type="PANTHER" id="PTHR33878:SF1">
    <property type="entry name" value="OS08G0559000 PROTEIN"/>
    <property type="match status" value="1"/>
</dbReference>
<dbReference type="InterPro" id="IPR045284">
    <property type="entry name" value="At2g27730-like"/>
</dbReference>
<name>A0A9D4V508_ADICA</name>
<proteinExistence type="predicted"/>
<dbReference type="OrthoDB" id="691961at2759"/>
<accession>A0A9D4V508</accession>
<dbReference type="PANTHER" id="PTHR33878">
    <property type="entry name" value="OS08G0559000 PROTEIN"/>
    <property type="match status" value="1"/>
</dbReference>
<feature type="compositionally biased region" description="Low complexity" evidence="1">
    <location>
        <begin position="65"/>
        <end position="77"/>
    </location>
</feature>
<sequence length="108" mass="11559">MRLGARGGAILSRSVQARAYADGKILNEEERAQETMYIKKMEKEKLEKAKQAAKAETATGDQKESTSSSSIPGPSTDSSKNLAIFAGIAAVLAAGVWTLCKFSRGMDF</sequence>
<evidence type="ECO:0000256" key="1">
    <source>
        <dbReference type="SAM" id="MobiDB-lite"/>
    </source>
</evidence>
<keyword evidence="4" id="KW-1185">Reference proteome</keyword>
<feature type="region of interest" description="Disordered" evidence="1">
    <location>
        <begin position="48"/>
        <end position="77"/>
    </location>
</feature>
<protein>
    <recommendedName>
        <fullName evidence="5">F1F0-ATPase inhibitor protein</fullName>
    </recommendedName>
</protein>
<gene>
    <name evidence="3" type="ORF">GOP47_0004966</name>
</gene>
<feature type="transmembrane region" description="Helical" evidence="2">
    <location>
        <begin position="82"/>
        <end position="100"/>
    </location>
</feature>
<reference evidence="3 4" key="1">
    <citation type="submission" date="2021-01" db="EMBL/GenBank/DDBJ databases">
        <title>Adiantum capillus-veneris genome.</title>
        <authorList>
            <person name="Fang Y."/>
            <person name="Liao Q."/>
        </authorList>
    </citation>
    <scope>NUCLEOTIDE SEQUENCE [LARGE SCALE GENOMIC DNA]</scope>
    <source>
        <strain evidence="3">H3</strain>
        <tissue evidence="3">Leaf</tissue>
    </source>
</reference>
<dbReference type="EMBL" id="JABFUD020000005">
    <property type="protein sequence ID" value="KAI5079487.1"/>
    <property type="molecule type" value="Genomic_DNA"/>
</dbReference>
<evidence type="ECO:0000256" key="2">
    <source>
        <dbReference type="SAM" id="Phobius"/>
    </source>
</evidence>
<keyword evidence="2" id="KW-1133">Transmembrane helix</keyword>
<organism evidence="3 4">
    <name type="scientific">Adiantum capillus-veneris</name>
    <name type="common">Maidenhair fern</name>
    <dbReference type="NCBI Taxonomy" id="13818"/>
    <lineage>
        <taxon>Eukaryota</taxon>
        <taxon>Viridiplantae</taxon>
        <taxon>Streptophyta</taxon>
        <taxon>Embryophyta</taxon>
        <taxon>Tracheophyta</taxon>
        <taxon>Polypodiopsida</taxon>
        <taxon>Polypodiidae</taxon>
        <taxon>Polypodiales</taxon>
        <taxon>Pteridineae</taxon>
        <taxon>Pteridaceae</taxon>
        <taxon>Vittarioideae</taxon>
        <taxon>Adiantum</taxon>
    </lineage>
</organism>
<dbReference type="Proteomes" id="UP000886520">
    <property type="component" value="Chromosome 5"/>
</dbReference>
<evidence type="ECO:0000313" key="4">
    <source>
        <dbReference type="Proteomes" id="UP000886520"/>
    </source>
</evidence>
<evidence type="ECO:0000313" key="3">
    <source>
        <dbReference type="EMBL" id="KAI5079487.1"/>
    </source>
</evidence>
<keyword evidence="2" id="KW-0812">Transmembrane</keyword>
<keyword evidence="2" id="KW-0472">Membrane</keyword>
<comment type="caution">
    <text evidence="3">The sequence shown here is derived from an EMBL/GenBank/DDBJ whole genome shotgun (WGS) entry which is preliminary data.</text>
</comment>
<dbReference type="AlphaFoldDB" id="A0A9D4V508"/>
<evidence type="ECO:0008006" key="5">
    <source>
        <dbReference type="Google" id="ProtNLM"/>
    </source>
</evidence>